<comment type="similarity">
    <text evidence="3 9 12 13">Belongs to the peptidase C12 family.</text>
</comment>
<evidence type="ECO:0000256" key="2">
    <source>
        <dbReference type="ARBA" id="ARBA00004123"/>
    </source>
</evidence>
<evidence type="ECO:0000256" key="6">
    <source>
        <dbReference type="ARBA" id="ARBA00022801"/>
    </source>
</evidence>
<dbReference type="GO" id="GO:0005634">
    <property type="term" value="C:nucleus"/>
    <property type="evidence" value="ECO:0007669"/>
    <property type="project" value="UniProtKB-SubCell"/>
</dbReference>
<dbReference type="InterPro" id="IPR041507">
    <property type="entry name" value="UCH_C"/>
</dbReference>
<evidence type="ECO:0000256" key="4">
    <source>
        <dbReference type="ARBA" id="ARBA00022670"/>
    </source>
</evidence>
<keyword evidence="14" id="KW-0175">Coiled coil</keyword>
<dbReference type="Gene3D" id="3.40.532.10">
    <property type="entry name" value="Peptidase C12, ubiquitin carboxyl-terminal hydrolase"/>
    <property type="match status" value="1"/>
</dbReference>
<evidence type="ECO:0000256" key="5">
    <source>
        <dbReference type="ARBA" id="ARBA00022786"/>
    </source>
</evidence>
<feature type="coiled-coil region" evidence="14">
    <location>
        <begin position="285"/>
        <end position="312"/>
    </location>
</feature>
<dbReference type="PRINTS" id="PR00707">
    <property type="entry name" value="UBCTHYDRLASE"/>
</dbReference>
<dbReference type="Proteomes" id="UP001515480">
    <property type="component" value="Unassembled WGS sequence"/>
</dbReference>
<dbReference type="PIRSF" id="PIRSF038120">
    <property type="entry name" value="Ubiquitinyl_hydrolase_UCH37"/>
    <property type="match status" value="1"/>
</dbReference>
<evidence type="ECO:0000313" key="16">
    <source>
        <dbReference type="EMBL" id="KAL1518583.1"/>
    </source>
</evidence>
<dbReference type="PROSITE" id="PS52048">
    <property type="entry name" value="UCH_DOMAIN"/>
    <property type="match status" value="1"/>
</dbReference>
<dbReference type="AlphaFoldDB" id="A0AB34JAS7"/>
<evidence type="ECO:0000256" key="10">
    <source>
        <dbReference type="PIRSR" id="PIRSR038120-1"/>
    </source>
</evidence>
<feature type="domain" description="UCH catalytic" evidence="15">
    <location>
        <begin position="2"/>
        <end position="218"/>
    </location>
</feature>
<dbReference type="InterPro" id="IPR036959">
    <property type="entry name" value="Peptidase_C12_UCH_sf"/>
</dbReference>
<feature type="site" description="Transition state stabilizer" evidence="12">
    <location>
        <position position="75"/>
    </location>
</feature>
<feature type="active site" description="Proton donor" evidence="10 12">
    <location>
        <position position="157"/>
    </location>
</feature>
<evidence type="ECO:0000259" key="15">
    <source>
        <dbReference type="PROSITE" id="PS52048"/>
    </source>
</evidence>
<dbReference type="EC" id="3.4.19.12" evidence="9 13"/>
<keyword evidence="6 9" id="KW-0378">Hydrolase</keyword>
<comment type="subcellular location">
    <subcellularLocation>
        <location evidence="2">Nucleus</location>
    </subcellularLocation>
</comment>
<name>A0AB34JAS7_PRYPA</name>
<protein>
    <recommendedName>
        <fullName evidence="9 13">Ubiquitin carboxyl-terminal hydrolase</fullName>
        <ecNumber evidence="9 13">3.4.19.12</ecNumber>
    </recommendedName>
</protein>
<keyword evidence="4 9" id="KW-0645">Protease</keyword>
<comment type="catalytic activity">
    <reaction evidence="1 9 12 13">
        <text>Thiol-dependent hydrolysis of ester, thioester, amide, peptide and isopeptide bonds formed by the C-terminal Gly of ubiquitin (a 76-residue protein attached to proteins as an intracellular targeting signal).</text>
        <dbReference type="EC" id="3.4.19.12"/>
    </reaction>
</comment>
<keyword evidence="17" id="KW-1185">Reference proteome</keyword>
<dbReference type="PANTHER" id="PTHR10589">
    <property type="entry name" value="UBIQUITIN CARBOXYL-TERMINAL HYDROLASE"/>
    <property type="match status" value="1"/>
</dbReference>
<evidence type="ECO:0000256" key="8">
    <source>
        <dbReference type="ARBA" id="ARBA00023242"/>
    </source>
</evidence>
<dbReference type="FunFam" id="3.40.532.10:FF:000003">
    <property type="entry name" value="Ubiquitin carboxyl-terminal hydrolase"/>
    <property type="match status" value="1"/>
</dbReference>
<dbReference type="Pfam" id="PF01088">
    <property type="entry name" value="Peptidase_C12"/>
    <property type="match status" value="1"/>
</dbReference>
<dbReference type="GO" id="GO:0006511">
    <property type="term" value="P:ubiquitin-dependent protein catabolic process"/>
    <property type="evidence" value="ECO:0007669"/>
    <property type="project" value="UniProtKB-UniRule"/>
</dbReference>
<reference evidence="16 17" key="1">
    <citation type="journal article" date="2024" name="Science">
        <title>Giant polyketide synthase enzymes in the biosynthesis of giant marine polyether toxins.</title>
        <authorList>
            <person name="Fallon T.R."/>
            <person name="Shende V.V."/>
            <person name="Wierzbicki I.H."/>
            <person name="Pendleton A.L."/>
            <person name="Watervoot N.F."/>
            <person name="Auber R.P."/>
            <person name="Gonzalez D.J."/>
            <person name="Wisecaver J.H."/>
            <person name="Moore B.S."/>
        </authorList>
    </citation>
    <scope>NUCLEOTIDE SEQUENCE [LARGE SCALE GENOMIC DNA]</scope>
    <source>
        <strain evidence="16 17">12B1</strain>
    </source>
</reference>
<dbReference type="PANTHER" id="PTHR10589:SF16">
    <property type="entry name" value="UBIQUITIN CARBOXYL-TERMINAL HYDROLASE ISOZYME L5"/>
    <property type="match status" value="1"/>
</dbReference>
<evidence type="ECO:0000256" key="14">
    <source>
        <dbReference type="SAM" id="Coils"/>
    </source>
</evidence>
<dbReference type="Pfam" id="PF18031">
    <property type="entry name" value="UCH_C"/>
    <property type="match status" value="1"/>
</dbReference>
<accession>A0AB34JAS7</accession>
<sequence length="351" mass="39724">MSWCTIESDPGVFSELISEFGVSGVQVEELYSFDKESMDRLGTVFGLVFLFKWTQEKDDRPFLPAEQDQVFFASQVIPNACATQAILSILLNRPEIELGEELSNFKVFTKDFPPEIKGLAIANAEPIRRAHNSFARPEPFVPEEGRKGEKSDEDLYHFISYLPVNGVLYELDGLKPGPIQLGECTTANWLDLVTPVIQRRIEQHSSKEIRFNLMAVVADRRVALAQQHAAIEKERNMTVGKLQARGGKMPSPAELQQLVSQHPAPPPTGEVAVDERSVEQLAIALAHATHRSAQLQLELEMEQRKVQQWKVENRRRKHNYVPFIVAFLKILAERGELKPLVEGAKRRKGHR</sequence>
<dbReference type="SUPFAM" id="SSF54001">
    <property type="entry name" value="Cysteine proteinases"/>
    <property type="match status" value="1"/>
</dbReference>
<dbReference type="Gene3D" id="1.20.58.860">
    <property type="match status" value="1"/>
</dbReference>
<evidence type="ECO:0000256" key="13">
    <source>
        <dbReference type="RuleBase" id="RU361215"/>
    </source>
</evidence>
<proteinExistence type="inferred from homology"/>
<feature type="active site" description="Nucleophile" evidence="10 12">
    <location>
        <position position="81"/>
    </location>
</feature>
<keyword evidence="7 9" id="KW-0788">Thiol protease</keyword>
<dbReference type="InterPro" id="IPR017390">
    <property type="entry name" value="Ubiquitinyl_hydrolase_UCH37"/>
</dbReference>
<dbReference type="GO" id="GO:0016579">
    <property type="term" value="P:protein deubiquitination"/>
    <property type="evidence" value="ECO:0007669"/>
    <property type="project" value="InterPro"/>
</dbReference>
<dbReference type="GO" id="GO:0004843">
    <property type="term" value="F:cysteine-type deubiquitinase activity"/>
    <property type="evidence" value="ECO:0007669"/>
    <property type="project" value="UniProtKB-UniRule"/>
</dbReference>
<dbReference type="PROSITE" id="PS52049">
    <property type="entry name" value="ULD"/>
    <property type="match status" value="1"/>
</dbReference>
<dbReference type="InterPro" id="IPR038765">
    <property type="entry name" value="Papain-like_cys_pep_sf"/>
</dbReference>
<evidence type="ECO:0000256" key="9">
    <source>
        <dbReference type="PIRNR" id="PIRNR038120"/>
    </source>
</evidence>
<dbReference type="GO" id="GO:0005737">
    <property type="term" value="C:cytoplasm"/>
    <property type="evidence" value="ECO:0007669"/>
    <property type="project" value="TreeGrafter"/>
</dbReference>
<gene>
    <name evidence="16" type="ORF">AB1Y20_002871</name>
</gene>
<feature type="site" description="Important for enzyme activity" evidence="11 12">
    <location>
        <position position="172"/>
    </location>
</feature>
<comment type="caution">
    <text evidence="16">The sequence shown here is derived from an EMBL/GenBank/DDBJ whole genome shotgun (WGS) entry which is preliminary data.</text>
</comment>
<evidence type="ECO:0000256" key="3">
    <source>
        <dbReference type="ARBA" id="ARBA00009326"/>
    </source>
</evidence>
<evidence type="ECO:0000256" key="11">
    <source>
        <dbReference type="PIRSR" id="PIRSR038120-2"/>
    </source>
</evidence>
<evidence type="ECO:0000256" key="1">
    <source>
        <dbReference type="ARBA" id="ARBA00000707"/>
    </source>
</evidence>
<organism evidence="16 17">
    <name type="scientific">Prymnesium parvum</name>
    <name type="common">Toxic golden alga</name>
    <dbReference type="NCBI Taxonomy" id="97485"/>
    <lineage>
        <taxon>Eukaryota</taxon>
        <taxon>Haptista</taxon>
        <taxon>Haptophyta</taxon>
        <taxon>Prymnesiophyceae</taxon>
        <taxon>Prymnesiales</taxon>
        <taxon>Prymnesiaceae</taxon>
        <taxon>Prymnesium</taxon>
    </lineage>
</organism>
<dbReference type="InterPro" id="IPR001578">
    <property type="entry name" value="Peptidase_C12_UCH"/>
</dbReference>
<evidence type="ECO:0000256" key="12">
    <source>
        <dbReference type="PROSITE-ProRule" id="PRU01393"/>
    </source>
</evidence>
<keyword evidence="8" id="KW-0539">Nucleus</keyword>
<dbReference type="CDD" id="cd09617">
    <property type="entry name" value="Peptidase_C12_UCH37_BAP1"/>
    <property type="match status" value="1"/>
</dbReference>
<dbReference type="EMBL" id="JBGBPQ010000010">
    <property type="protein sequence ID" value="KAL1518583.1"/>
    <property type="molecule type" value="Genomic_DNA"/>
</dbReference>
<keyword evidence="5 9" id="KW-0833">Ubl conjugation pathway</keyword>
<evidence type="ECO:0000313" key="17">
    <source>
        <dbReference type="Proteomes" id="UP001515480"/>
    </source>
</evidence>
<evidence type="ECO:0000256" key="7">
    <source>
        <dbReference type="ARBA" id="ARBA00022807"/>
    </source>
</evidence>